<feature type="domain" description="C-type lectin" evidence="2">
    <location>
        <begin position="529"/>
        <end position="636"/>
    </location>
</feature>
<feature type="domain" description="C-type lectin" evidence="2">
    <location>
        <begin position="22"/>
        <end position="129"/>
    </location>
</feature>
<feature type="region of interest" description="Disordered" evidence="1">
    <location>
        <begin position="2299"/>
        <end position="2374"/>
    </location>
</feature>
<feature type="region of interest" description="Disordered" evidence="1">
    <location>
        <begin position="1512"/>
        <end position="1534"/>
    </location>
</feature>
<feature type="domain" description="C-type lectin" evidence="2">
    <location>
        <begin position="1035"/>
        <end position="1142"/>
    </location>
</feature>
<feature type="compositionally biased region" description="Gly residues" evidence="1">
    <location>
        <begin position="1518"/>
        <end position="1534"/>
    </location>
</feature>
<feature type="compositionally biased region" description="Polar residues" evidence="1">
    <location>
        <begin position="2335"/>
        <end position="2363"/>
    </location>
</feature>
<dbReference type="InterPro" id="IPR050111">
    <property type="entry name" value="C-type_lectin/snaclec_domain"/>
</dbReference>
<name>A0A835WQ68_9CHLO</name>
<dbReference type="InterPro" id="IPR001304">
    <property type="entry name" value="C-type_lectin-like"/>
</dbReference>
<keyword evidence="4" id="KW-1185">Reference proteome</keyword>
<sequence>MNNGTSPGGNGTFVAPDWSFALGGTTYVWVPQWTTFAAGEAQCVSRGGHLASIHSASQLIAIRDHLLSRGCLSGGAFAAWIGARQDICNGTTSWTDGSPTSDWLDGAVPGATLSGTITGSYPTTRCAMLSDFSFATRNATSTQGLVMWHGCSETANFPLCIVPNAAGNSTASCPGISGIQSGSLSASDLITCSGTSGAGGGGGGGSGGGGGVSYYVQQLDQTPVSGPVAGQPFTWTAIIRRNPPAPAPESVDCALWHGDSSGSGSGGGAEPSYPLGYGALSAPFKSQAFFASGSGISNCSFSFSYNESAAGPVLRTAKLALLAAGSSGASAMGVLPSPFWSDTFVVASGVAGSPNSVLFWAGGGWDIDGGHNYFVAGVPSVVTIPVYRNPPLPSGAASPVAVECAVWSPLLVGLGLPASAPAPSAAAYASVPAAFKAQGSIAAGQFWTYCALNVTYPVGASGSGLQAYVYLLQPGYSDSSTATGLSSLAFPSPAFSVAPVPPPGGGGSNGTTSPGGNGTSVAPDWSFALGGTTYVWVPQWTTFAAGEAQCVSRGGHLASIHSASQLIAIRDHLLSRGCLSGGAFAAWIGARQDICNGTTSWTDGSPTSDWLDGAVPGATLSGTITGSYPTTRCAMLSDFSFATRNATSTQGLVMWHGCSETANFPLCIVPNAAGNSTASCPGISGIQSGSLSASDLITCNGTSGAGGGGGGGSGGGGVSYYVQQLDQTPVSGPVAGQPFTWTAIIRRNPPAPAPESVDCALWHGDSSGSGSGGGAEPSYPLGYGALSAPFKSQAFFASGSGISNCSFSFSYNESAAGPVLRTAKLALLAAGSSGASAMGVLPSPFWSDTFVVASGVAGSPNSVLFWAGGGWDIDGGHNYFVAGVPSVVTIPVYRNPPLPSGAASPVAVECAVWSPLLVGLGLPASAPAPSAAAYASVPAAFKAQGSIAAGQFWTYCALNVTYPVGASGSGLQAYVYLLQPGYSDSSTATGLSSLAFPSPAFSVAPVPPPGGGGSNGTTSPGGNGTSVAPDWSFALGGTTYVWVPQWTTFAAGEAQCVSRGGHLASIHSASQLIAIRDHLLSRGCLSGGAFAAWIGARQDICNGTTSWTDGSPTSDWLDGAVPGATLSGTITGSYPTTRCAMLSDFSFATRNATSTQGLVMWHGCSETANFPLCIVPNAAGNSTASCPGISGIQSGSLSASDLITCNGTSGAGGGGGGGSGGGGGVSYYVQQLDQTPVSGPVAGQPFTWTAIIRRNPPAPAPESVDCALWHGDSSGSGSGGGAEPSYPLGYGALSAPFKSQAFFASGSGASNCSFSFSYNESAAGPVLRTAKLALLAAGSSGASAMGLLPSPFWSDTFVVASGVAGSPNSVLFWAGGGWDIDGGHNYFVAGVPSVVTIPVYRNPPLPSGAALPVAVECAVWSPLLVGLGLPASAPAPSAAAYASVPAAFKAQGSIAAGQFWTYCALNVTYPVGASGSGLQAYVYLLQPGYSDSSTATGLSSLAFPSPAFSVAPVPPPGGGGSNGTTSPGGNGTSGGSAGSISLFEVMRMEILESQYFNGTSNNSTTSPGGNGTSVAPDWSFALGGTTYVWVPQWTTFAAGEAQCVSRGGHLASIHSASQFIAIRDHLLSRGCLSGGAFAAWIGARQDICNGTTSWTDGSPTSDWLDGAVPGATLSGTITGSYPTTRCAMLSDFSFATRNATSTQGLVMWHGCSETANFPLCIVPNAAGNSTASCPGISGIQSGSLSASDLITCNGTSGAGGGGGGGSGGGGGVSYYVQQLDQTPVSGPVAGQPFTWTAIIRRNPPAPAPESVDCALWHGDSSGSGSGGGAEPSYPLGYGALSAPFKSQAFFASGSGASNCSFSFSYNESAAGPVLRTAKLALLAAGSSGASAMGVLPSPFWSDTFVVASGVAGSPNSVLFWAGGGWDIDGGHNYFVAGVPSVVTIPVYRNPPLPSGAASPVAVECAVWSPLLVGLGLPASAPAPSAAAYASVPAAFKAQGSIAAGQFWTYCALNVTYPVGASGSGLQAYVYLLQPGYSDSSTATGLSSLAFPSPAFSVAPVPPPGGGGSNGTTSPGGNGTSVAPDWSFALGGTTYVWVPQWTTFAAGEAQCVSRGGHLASIHSASQLIAIRDHLLSRGCLSGGAFAAWIGARQDICNGTTSWTDGSPTSDWLDGAVPGATLSGTITGSYPTTRCAMLSDFSFATRNATSTQGLVMWHGCSETANFPLCIVPNAAGNSTASCPGISGIQSGSLSASDLITCNGTSGAGGGGGGGSGANNSTSPSATKSSAAFAFTTTAAVSRAPKPGTARPGTSLSCAASSAPKPGAPKPGASKSGTAGSIPTISGAFTTATKSGATKSISSQPGAAQPFTALASS</sequence>
<dbReference type="PROSITE" id="PS50041">
    <property type="entry name" value="C_TYPE_LECTIN_2"/>
    <property type="match status" value="5"/>
</dbReference>
<dbReference type="InterPro" id="IPR016187">
    <property type="entry name" value="CTDL_fold"/>
</dbReference>
<feature type="compositionally biased region" description="Low complexity" evidence="1">
    <location>
        <begin position="2316"/>
        <end position="2334"/>
    </location>
</feature>
<comment type="caution">
    <text evidence="3">The sequence shown here is derived from an EMBL/GenBank/DDBJ whole genome shotgun (WGS) entry which is preliminary data.</text>
</comment>
<dbReference type="InterPro" id="IPR016186">
    <property type="entry name" value="C-type_lectin-like/link_sf"/>
</dbReference>
<feature type="domain" description="C-type lectin" evidence="2">
    <location>
        <begin position="1582"/>
        <end position="1689"/>
    </location>
</feature>
<dbReference type="PANTHER" id="PTHR22803">
    <property type="entry name" value="MANNOSE, PHOSPHOLIPASE, LECTIN RECEPTOR RELATED"/>
    <property type="match status" value="1"/>
</dbReference>
<evidence type="ECO:0000313" key="4">
    <source>
        <dbReference type="Proteomes" id="UP000613740"/>
    </source>
</evidence>
<dbReference type="OrthoDB" id="441660at2759"/>
<evidence type="ECO:0000313" key="3">
    <source>
        <dbReference type="EMBL" id="KAG2451457.1"/>
    </source>
</evidence>
<dbReference type="Gene3D" id="3.10.100.10">
    <property type="entry name" value="Mannose-Binding Protein A, subunit A"/>
    <property type="match status" value="5"/>
</dbReference>
<reference evidence="3" key="1">
    <citation type="journal article" date="2020" name="bioRxiv">
        <title>Comparative genomics of Chlamydomonas.</title>
        <authorList>
            <person name="Craig R.J."/>
            <person name="Hasan A.R."/>
            <person name="Ness R.W."/>
            <person name="Keightley P.D."/>
        </authorList>
    </citation>
    <scope>NUCLEOTIDE SEQUENCE</scope>
    <source>
        <strain evidence="3">CCAP 11/173</strain>
    </source>
</reference>
<dbReference type="SMART" id="SM00034">
    <property type="entry name" value="CLECT"/>
    <property type="match status" value="5"/>
</dbReference>
<dbReference type="Proteomes" id="UP000613740">
    <property type="component" value="Unassembled WGS sequence"/>
</dbReference>
<gene>
    <name evidence="3" type="ORF">HYH02_004055</name>
</gene>
<accession>A0A835WQ68</accession>
<dbReference type="CDD" id="cd00037">
    <property type="entry name" value="CLECT"/>
    <property type="match status" value="5"/>
</dbReference>
<evidence type="ECO:0000259" key="2">
    <source>
        <dbReference type="PROSITE" id="PS50041"/>
    </source>
</evidence>
<feature type="domain" description="C-type lectin" evidence="2">
    <location>
        <begin position="2089"/>
        <end position="2196"/>
    </location>
</feature>
<protein>
    <recommendedName>
        <fullName evidence="2">C-type lectin domain-containing protein</fullName>
    </recommendedName>
</protein>
<dbReference type="SUPFAM" id="SSF56436">
    <property type="entry name" value="C-type lectin-like"/>
    <property type="match status" value="5"/>
</dbReference>
<proteinExistence type="predicted"/>
<evidence type="ECO:0000256" key="1">
    <source>
        <dbReference type="SAM" id="MobiDB-lite"/>
    </source>
</evidence>
<organism evidence="3 4">
    <name type="scientific">Chlamydomonas schloesseri</name>
    <dbReference type="NCBI Taxonomy" id="2026947"/>
    <lineage>
        <taxon>Eukaryota</taxon>
        <taxon>Viridiplantae</taxon>
        <taxon>Chlorophyta</taxon>
        <taxon>core chlorophytes</taxon>
        <taxon>Chlorophyceae</taxon>
        <taxon>CS clade</taxon>
        <taxon>Chlamydomonadales</taxon>
        <taxon>Chlamydomonadaceae</taxon>
        <taxon>Chlamydomonas</taxon>
    </lineage>
</organism>
<dbReference type="EMBL" id="JAEHOD010000008">
    <property type="protein sequence ID" value="KAG2451457.1"/>
    <property type="molecule type" value="Genomic_DNA"/>
</dbReference>